<proteinExistence type="predicted"/>
<name>A0ABS2HCY7_9VIBR</name>
<dbReference type="Proteomes" id="UP000809621">
    <property type="component" value="Unassembled WGS sequence"/>
</dbReference>
<dbReference type="Pfam" id="PF11686">
    <property type="entry name" value="DUF3283"/>
    <property type="match status" value="1"/>
</dbReference>
<evidence type="ECO:0000313" key="1">
    <source>
        <dbReference type="EMBL" id="MBM7034931.1"/>
    </source>
</evidence>
<gene>
    <name evidence="1" type="ORF">JQC93_00820</name>
</gene>
<organism evidence="1 2">
    <name type="scientific">Vibrio ulleungensis</name>
    <dbReference type="NCBI Taxonomy" id="2807619"/>
    <lineage>
        <taxon>Bacteria</taxon>
        <taxon>Pseudomonadati</taxon>
        <taxon>Pseudomonadota</taxon>
        <taxon>Gammaproteobacteria</taxon>
        <taxon>Vibrionales</taxon>
        <taxon>Vibrionaceae</taxon>
        <taxon>Vibrio</taxon>
    </lineage>
</organism>
<comment type="caution">
    <text evidence="1">The sequence shown here is derived from an EMBL/GenBank/DDBJ whole genome shotgun (WGS) entry which is preliminary data.</text>
</comment>
<keyword evidence="2" id="KW-1185">Reference proteome</keyword>
<evidence type="ECO:0000313" key="2">
    <source>
        <dbReference type="Proteomes" id="UP000809621"/>
    </source>
</evidence>
<reference evidence="1 2" key="1">
    <citation type="submission" date="2021-02" db="EMBL/GenBank/DDBJ databases">
        <authorList>
            <person name="Park J.-S."/>
        </authorList>
    </citation>
    <scope>NUCLEOTIDE SEQUENCE [LARGE SCALE GENOMIC DNA]</scope>
    <source>
        <strain evidence="1 2">188UL20-2</strain>
    </source>
</reference>
<dbReference type="RefSeq" id="WP_084888877.1">
    <property type="nucleotide sequence ID" value="NZ_JAFEUM010000001.1"/>
</dbReference>
<accession>A0ABS2HCY7</accession>
<dbReference type="EMBL" id="JAFEUM010000001">
    <property type="protein sequence ID" value="MBM7034931.1"/>
    <property type="molecule type" value="Genomic_DNA"/>
</dbReference>
<dbReference type="InterPro" id="IPR021700">
    <property type="entry name" value="DUF3283"/>
</dbReference>
<protein>
    <submittedName>
        <fullName evidence="1">DUF3283 family protein</fullName>
    </submittedName>
</protein>
<sequence length="68" mass="7543">MAFNLSLLPADEKNAIELDKQASYIVWQIKNGKVGNEALRDAQQKLSPQQSAIFDSSVSKYKSMLGVQ</sequence>